<keyword evidence="1" id="KW-0732">Signal</keyword>
<feature type="signal peptide" evidence="1">
    <location>
        <begin position="1"/>
        <end position="19"/>
    </location>
</feature>
<dbReference type="OrthoDB" id="412804at2759"/>
<protein>
    <recommendedName>
        <fullName evidence="4">Apple domain-containing protein</fullName>
    </recommendedName>
</protein>
<evidence type="ECO:0000313" key="3">
    <source>
        <dbReference type="Proteomes" id="UP000654075"/>
    </source>
</evidence>
<feature type="non-terminal residue" evidence="2">
    <location>
        <position position="1"/>
    </location>
</feature>
<sequence length="219" mass="24010">MARTLRAVLELSLVLLTSSKQDAYVYTDPSAFGGFWEEESRLEAERRPGACFCRRPEEFFFEEFQADLRANLAADPSFSGPWVHSLCESTYGVLFRFTEMDTSSGNVKVRDTECVAGLASMASVCAQSVALRGRGRGRWQWHPSVVEDEGPSIGDAYGKVPLAECLSLCEGTAGCSSLAHGPHGCHLKGRCSEPGDRLGLADEGYRTFYLSSCQQDSRI</sequence>
<feature type="chain" id="PRO_5032772010" description="Apple domain-containing protein" evidence="1">
    <location>
        <begin position="20"/>
        <end position="219"/>
    </location>
</feature>
<dbReference type="AlphaFoldDB" id="A0A813E6C5"/>
<keyword evidence="3" id="KW-1185">Reference proteome</keyword>
<reference evidence="2" key="1">
    <citation type="submission" date="2021-02" db="EMBL/GenBank/DDBJ databases">
        <authorList>
            <person name="Dougan E. K."/>
            <person name="Rhodes N."/>
            <person name="Thang M."/>
            <person name="Chan C."/>
        </authorList>
    </citation>
    <scope>NUCLEOTIDE SEQUENCE</scope>
</reference>
<organism evidence="2 3">
    <name type="scientific">Polarella glacialis</name>
    <name type="common">Dinoflagellate</name>
    <dbReference type="NCBI Taxonomy" id="89957"/>
    <lineage>
        <taxon>Eukaryota</taxon>
        <taxon>Sar</taxon>
        <taxon>Alveolata</taxon>
        <taxon>Dinophyceae</taxon>
        <taxon>Suessiales</taxon>
        <taxon>Suessiaceae</taxon>
        <taxon>Polarella</taxon>
    </lineage>
</organism>
<evidence type="ECO:0000256" key="1">
    <source>
        <dbReference type="SAM" id="SignalP"/>
    </source>
</evidence>
<gene>
    <name evidence="2" type="ORF">PGLA1383_LOCUS14174</name>
</gene>
<comment type="caution">
    <text evidence="2">The sequence shown here is derived from an EMBL/GenBank/DDBJ whole genome shotgun (WGS) entry which is preliminary data.</text>
</comment>
<proteinExistence type="predicted"/>
<dbReference type="EMBL" id="CAJNNV010008026">
    <property type="protein sequence ID" value="CAE8595667.1"/>
    <property type="molecule type" value="Genomic_DNA"/>
</dbReference>
<evidence type="ECO:0008006" key="4">
    <source>
        <dbReference type="Google" id="ProtNLM"/>
    </source>
</evidence>
<evidence type="ECO:0000313" key="2">
    <source>
        <dbReference type="EMBL" id="CAE8595667.1"/>
    </source>
</evidence>
<dbReference type="Proteomes" id="UP000654075">
    <property type="component" value="Unassembled WGS sequence"/>
</dbReference>
<accession>A0A813E6C5</accession>
<name>A0A813E6C5_POLGL</name>